<protein>
    <recommendedName>
        <fullName evidence="3">Reverse transcriptase domain-containing protein</fullName>
    </recommendedName>
</protein>
<proteinExistence type="predicted"/>
<dbReference type="EMBL" id="JAVFWL010000003">
    <property type="protein sequence ID" value="KAK6740102.1"/>
    <property type="molecule type" value="Genomic_DNA"/>
</dbReference>
<keyword evidence="2" id="KW-1185">Reference proteome</keyword>
<evidence type="ECO:0000313" key="1">
    <source>
        <dbReference type="EMBL" id="KAK6740102.1"/>
    </source>
</evidence>
<comment type="caution">
    <text evidence="1">The sequence shown here is derived from an EMBL/GenBank/DDBJ whole genome shotgun (WGS) entry which is preliminary data.</text>
</comment>
<dbReference type="Proteomes" id="UP001303046">
    <property type="component" value="Unassembled WGS sequence"/>
</dbReference>
<sequence length="109" mass="12557">MTEIWQRYSTSMQLAFLDFVAVFDSPHRGRILNELHIDGVPGKCFCILDDISQRTTATIRAPVVCQRCRSTTPFDVVIEPMGYRSPCSTRFEEFGRLNQENPPGQKRKF</sequence>
<reference evidence="1 2" key="1">
    <citation type="submission" date="2023-08" db="EMBL/GenBank/DDBJ databases">
        <title>A Necator americanus chromosomal reference genome.</title>
        <authorList>
            <person name="Ilik V."/>
            <person name="Petrzelkova K.J."/>
            <person name="Pardy F."/>
            <person name="Fuh T."/>
            <person name="Niatou-Singa F.S."/>
            <person name="Gouil Q."/>
            <person name="Baker L."/>
            <person name="Ritchie M.E."/>
            <person name="Jex A.R."/>
            <person name="Gazzola D."/>
            <person name="Li H."/>
            <person name="Toshio Fujiwara R."/>
            <person name="Zhan B."/>
            <person name="Aroian R.V."/>
            <person name="Pafco B."/>
            <person name="Schwarz E.M."/>
        </authorList>
    </citation>
    <scope>NUCLEOTIDE SEQUENCE [LARGE SCALE GENOMIC DNA]</scope>
    <source>
        <strain evidence="1 2">Aroian</strain>
        <tissue evidence="1">Whole animal</tissue>
    </source>
</reference>
<name>A0ABR1CP24_NECAM</name>
<organism evidence="1 2">
    <name type="scientific">Necator americanus</name>
    <name type="common">Human hookworm</name>
    <dbReference type="NCBI Taxonomy" id="51031"/>
    <lineage>
        <taxon>Eukaryota</taxon>
        <taxon>Metazoa</taxon>
        <taxon>Ecdysozoa</taxon>
        <taxon>Nematoda</taxon>
        <taxon>Chromadorea</taxon>
        <taxon>Rhabditida</taxon>
        <taxon>Rhabditina</taxon>
        <taxon>Rhabditomorpha</taxon>
        <taxon>Strongyloidea</taxon>
        <taxon>Ancylostomatidae</taxon>
        <taxon>Bunostominae</taxon>
        <taxon>Necator</taxon>
    </lineage>
</organism>
<accession>A0ABR1CP24</accession>
<evidence type="ECO:0008006" key="3">
    <source>
        <dbReference type="Google" id="ProtNLM"/>
    </source>
</evidence>
<gene>
    <name evidence="1" type="primary">Necator_chrIII.g9288</name>
    <name evidence="1" type="ORF">RB195_008523</name>
</gene>
<evidence type="ECO:0000313" key="2">
    <source>
        <dbReference type="Proteomes" id="UP001303046"/>
    </source>
</evidence>